<keyword evidence="1" id="KW-0812">Transmembrane</keyword>
<accession>A0A328FDI2</accession>
<evidence type="ECO:0000313" key="4">
    <source>
        <dbReference type="Proteomes" id="UP000248798"/>
    </source>
</evidence>
<keyword evidence="1" id="KW-0472">Membrane</keyword>
<gene>
    <name evidence="3" type="ORF">DO021_06925</name>
    <name evidence="2" type="ORF">EYB58_19935</name>
</gene>
<protein>
    <recommendedName>
        <fullName evidence="6">DUF4149 domain-containing protein</fullName>
    </recommendedName>
</protein>
<evidence type="ECO:0000256" key="1">
    <source>
        <dbReference type="SAM" id="Phobius"/>
    </source>
</evidence>
<sequence>MKHLNRRVLMVLVYLLLGLPGNLYALQFHSSSEGIITHQIGHLFFLFSMVVLIFIISGKGLTIHKGWRLIQFSAFFFILWNGCALAAHFLDNQIYAVSIEQLANGYARIQTQNNSSLLGWLYYGLKLDHLLCVPAMFLMYKGLSCLVDEQKAGQGQNP</sequence>
<feature type="transmembrane region" description="Helical" evidence="1">
    <location>
        <begin position="69"/>
        <end position="90"/>
    </location>
</feature>
<dbReference type="EMBL" id="CP036313">
    <property type="protein sequence ID" value="QBH14989.1"/>
    <property type="molecule type" value="Genomic_DNA"/>
</dbReference>
<keyword evidence="1" id="KW-1133">Transmembrane helix</keyword>
<dbReference type="RefSeq" id="WP_111955060.1">
    <property type="nucleotide sequence ID" value="NZ_CP036313.1"/>
</dbReference>
<reference evidence="2 5" key="2">
    <citation type="submission" date="2019-02" db="EMBL/GenBank/DDBJ databases">
        <title>Complete genome sequence of Desulfobacter hydrogenophilus AcRS1.</title>
        <authorList>
            <person name="Marietou A."/>
            <person name="Lund M.B."/>
            <person name="Marshall I.P.G."/>
            <person name="Schreiber L."/>
            <person name="Jorgensen B."/>
        </authorList>
    </citation>
    <scope>NUCLEOTIDE SEQUENCE [LARGE SCALE GENOMIC DNA]</scope>
    <source>
        <strain evidence="2 5">AcRS1</strain>
    </source>
</reference>
<dbReference type="Proteomes" id="UP000293902">
    <property type="component" value="Chromosome"/>
</dbReference>
<name>A0A328FDI2_9BACT</name>
<organism evidence="3 4">
    <name type="scientific">Desulfobacter hydrogenophilus</name>
    <dbReference type="NCBI Taxonomy" id="2291"/>
    <lineage>
        <taxon>Bacteria</taxon>
        <taxon>Pseudomonadati</taxon>
        <taxon>Thermodesulfobacteriota</taxon>
        <taxon>Desulfobacteria</taxon>
        <taxon>Desulfobacterales</taxon>
        <taxon>Desulfobacteraceae</taxon>
        <taxon>Desulfobacter</taxon>
    </lineage>
</organism>
<dbReference type="OrthoDB" id="5430998at2"/>
<feature type="transmembrane region" description="Helical" evidence="1">
    <location>
        <begin position="35"/>
        <end position="57"/>
    </location>
</feature>
<evidence type="ECO:0008006" key="6">
    <source>
        <dbReference type="Google" id="ProtNLM"/>
    </source>
</evidence>
<reference evidence="3 4" key="1">
    <citation type="submission" date="2018-06" db="EMBL/GenBank/DDBJ databases">
        <title>Complete Genome Sequence of Desulfobacter hydrogenophilus (DSM3380).</title>
        <authorList>
            <person name="Marietou A."/>
            <person name="Schreiber L."/>
            <person name="Marshall I."/>
            <person name="Jorgensen B."/>
        </authorList>
    </citation>
    <scope>NUCLEOTIDE SEQUENCE [LARGE SCALE GENOMIC DNA]</scope>
    <source>
        <strain evidence="3 4">DSM 3380</strain>
    </source>
</reference>
<keyword evidence="5" id="KW-1185">Reference proteome</keyword>
<evidence type="ECO:0000313" key="3">
    <source>
        <dbReference type="EMBL" id="RAM02764.1"/>
    </source>
</evidence>
<dbReference type="Proteomes" id="UP000248798">
    <property type="component" value="Unassembled WGS sequence"/>
</dbReference>
<dbReference type="EMBL" id="QLNI01000011">
    <property type="protein sequence ID" value="RAM02764.1"/>
    <property type="molecule type" value="Genomic_DNA"/>
</dbReference>
<dbReference type="AlphaFoldDB" id="A0A328FDI2"/>
<evidence type="ECO:0000313" key="5">
    <source>
        <dbReference type="Proteomes" id="UP000293902"/>
    </source>
</evidence>
<evidence type="ECO:0000313" key="2">
    <source>
        <dbReference type="EMBL" id="QBH14989.1"/>
    </source>
</evidence>
<proteinExistence type="predicted"/>